<comment type="caution">
    <text evidence="1">The sequence shown here is derived from an EMBL/GenBank/DDBJ whole genome shotgun (WGS) entry which is preliminary data.</text>
</comment>
<dbReference type="Proteomes" id="UP000537825">
    <property type="component" value="Unassembled WGS sequence"/>
</dbReference>
<dbReference type="AlphaFoldDB" id="A0A7X4YJ20"/>
<reference evidence="1 2" key="1">
    <citation type="submission" date="2020-01" db="EMBL/GenBank/DDBJ databases">
        <title>The draft genome sequence of Corallococcus exiguus DSM 14696.</title>
        <authorList>
            <person name="Zhang X."/>
            <person name="Zhu H."/>
        </authorList>
    </citation>
    <scope>NUCLEOTIDE SEQUENCE [LARGE SCALE GENOMIC DNA]</scope>
    <source>
        <strain evidence="1 2">DSM 14696</strain>
    </source>
</reference>
<sequence length="190" mass="21407">MEENLGEKIYEASCFINDIYQQVQILLLACDAAFERAGLVPANGNEVELHRARNLYAVEAWSQRAVGRVYVPRQPDGKGLKAFVAVEVHLRPRSATHALLVLAYAEASGEATPQALTRQYRDGEWLEDLLVQPSPGPNEWRGGRAEHPRHLPLADELKLKSWPLTDITDESALEHHLISRLREWASPQSR</sequence>
<evidence type="ECO:0000313" key="1">
    <source>
        <dbReference type="EMBL" id="NBC46314.1"/>
    </source>
</evidence>
<keyword evidence="2" id="KW-1185">Reference proteome</keyword>
<evidence type="ECO:0000313" key="2">
    <source>
        <dbReference type="Proteomes" id="UP000537825"/>
    </source>
</evidence>
<name>A0A7X4YJ20_9BACT</name>
<protein>
    <submittedName>
        <fullName evidence="1">Uncharacterized protein</fullName>
    </submittedName>
</protein>
<dbReference type="EMBL" id="JAAAPK010000022">
    <property type="protein sequence ID" value="NBC46314.1"/>
    <property type="molecule type" value="Genomic_DNA"/>
</dbReference>
<dbReference type="RefSeq" id="WP_139918436.1">
    <property type="nucleotide sequence ID" value="NZ_CBCSLE010000013.1"/>
</dbReference>
<proteinExistence type="predicted"/>
<gene>
    <name evidence="1" type="ORF">GTZ93_41670</name>
</gene>
<accession>A0A7X4YJ20</accession>
<organism evidence="1 2">
    <name type="scientific">Corallococcus exiguus</name>
    <dbReference type="NCBI Taxonomy" id="83462"/>
    <lineage>
        <taxon>Bacteria</taxon>
        <taxon>Pseudomonadati</taxon>
        <taxon>Myxococcota</taxon>
        <taxon>Myxococcia</taxon>
        <taxon>Myxococcales</taxon>
        <taxon>Cystobacterineae</taxon>
        <taxon>Myxococcaceae</taxon>
        <taxon>Corallococcus</taxon>
    </lineage>
</organism>